<evidence type="ECO:0000256" key="7">
    <source>
        <dbReference type="RuleBase" id="RU004504"/>
    </source>
</evidence>
<evidence type="ECO:0000256" key="6">
    <source>
        <dbReference type="ARBA" id="ARBA00050776"/>
    </source>
</evidence>
<gene>
    <name evidence="10" type="ORF">AVDCRST_MAG53-1081</name>
</gene>
<dbReference type="PANTHER" id="PTHR43586">
    <property type="entry name" value="CYSTEINE DESULFURASE"/>
    <property type="match status" value="1"/>
</dbReference>
<dbReference type="InterPro" id="IPR000192">
    <property type="entry name" value="Aminotrans_V_dom"/>
</dbReference>
<dbReference type="PANTHER" id="PTHR43586:SF8">
    <property type="entry name" value="CYSTEINE DESULFURASE 1, CHLOROPLASTIC"/>
    <property type="match status" value="1"/>
</dbReference>
<dbReference type="InterPro" id="IPR015421">
    <property type="entry name" value="PyrdxlP-dep_Trfase_major"/>
</dbReference>
<evidence type="ECO:0000256" key="3">
    <source>
        <dbReference type="ARBA" id="ARBA00012239"/>
    </source>
</evidence>
<evidence type="ECO:0000256" key="5">
    <source>
        <dbReference type="ARBA" id="ARBA00022898"/>
    </source>
</evidence>
<evidence type="ECO:0000256" key="4">
    <source>
        <dbReference type="ARBA" id="ARBA00022679"/>
    </source>
</evidence>
<evidence type="ECO:0000259" key="9">
    <source>
        <dbReference type="Pfam" id="PF00266"/>
    </source>
</evidence>
<dbReference type="GO" id="GO:0031071">
    <property type="term" value="F:cysteine desulfurase activity"/>
    <property type="evidence" value="ECO:0007669"/>
    <property type="project" value="UniProtKB-UniRule"/>
</dbReference>
<dbReference type="InterPro" id="IPR010970">
    <property type="entry name" value="Cys_dSase_SufS"/>
</dbReference>
<evidence type="ECO:0000313" key="10">
    <source>
        <dbReference type="EMBL" id="CAA9487241.1"/>
    </source>
</evidence>
<name>A0A6J4S1D7_9ACTN</name>
<organism evidence="10">
    <name type="scientific">uncultured Solirubrobacteraceae bacterium</name>
    <dbReference type="NCBI Taxonomy" id="1162706"/>
    <lineage>
        <taxon>Bacteria</taxon>
        <taxon>Bacillati</taxon>
        <taxon>Actinomycetota</taxon>
        <taxon>Thermoleophilia</taxon>
        <taxon>Solirubrobacterales</taxon>
        <taxon>Solirubrobacteraceae</taxon>
        <taxon>environmental samples</taxon>
    </lineage>
</organism>
<dbReference type="SUPFAM" id="SSF53383">
    <property type="entry name" value="PLP-dependent transferases"/>
    <property type="match status" value="1"/>
</dbReference>
<comment type="similarity">
    <text evidence="2 8">Belongs to the class-V pyridoxal-phosphate-dependent aminotransferase family. Csd subfamily.</text>
</comment>
<dbReference type="InterPro" id="IPR020578">
    <property type="entry name" value="Aminotrans_V_PyrdxlP_BS"/>
</dbReference>
<dbReference type="AlphaFoldDB" id="A0A6J4S1D7"/>
<comment type="function">
    <text evidence="8">Catalyzes the removal of elemental sulfur and selenium atoms from L-cysteine, L-cystine, L-selenocysteine, and L-selenocystine to produce L-alanine.</text>
</comment>
<keyword evidence="5 8" id="KW-0663">Pyridoxal phosphate</keyword>
<dbReference type="Gene3D" id="3.90.1150.10">
    <property type="entry name" value="Aspartate Aminotransferase, domain 1"/>
    <property type="match status" value="1"/>
</dbReference>
<dbReference type="GO" id="GO:0030170">
    <property type="term" value="F:pyridoxal phosphate binding"/>
    <property type="evidence" value="ECO:0007669"/>
    <property type="project" value="UniProtKB-UniRule"/>
</dbReference>
<dbReference type="EMBL" id="CADCVR010000036">
    <property type="protein sequence ID" value="CAA9487241.1"/>
    <property type="molecule type" value="Genomic_DNA"/>
</dbReference>
<evidence type="ECO:0000256" key="2">
    <source>
        <dbReference type="ARBA" id="ARBA00010447"/>
    </source>
</evidence>
<feature type="domain" description="Aminotransferase class V" evidence="9">
    <location>
        <begin position="22"/>
        <end position="385"/>
    </location>
</feature>
<keyword evidence="4 8" id="KW-0808">Transferase</keyword>
<comment type="catalytic activity">
    <reaction evidence="6 8">
        <text>(sulfur carrier)-H + L-cysteine = (sulfur carrier)-SH + L-alanine</text>
        <dbReference type="Rhea" id="RHEA:43892"/>
        <dbReference type="Rhea" id="RHEA-COMP:14737"/>
        <dbReference type="Rhea" id="RHEA-COMP:14739"/>
        <dbReference type="ChEBI" id="CHEBI:29917"/>
        <dbReference type="ChEBI" id="CHEBI:35235"/>
        <dbReference type="ChEBI" id="CHEBI:57972"/>
        <dbReference type="ChEBI" id="CHEBI:64428"/>
        <dbReference type="EC" id="2.8.1.7"/>
    </reaction>
</comment>
<dbReference type="EC" id="2.8.1.7" evidence="3 8"/>
<comment type="cofactor">
    <cofactor evidence="1 7">
        <name>pyridoxal 5'-phosphate</name>
        <dbReference type="ChEBI" id="CHEBI:597326"/>
    </cofactor>
</comment>
<evidence type="ECO:0000256" key="8">
    <source>
        <dbReference type="RuleBase" id="RU004506"/>
    </source>
</evidence>
<dbReference type="Gene3D" id="3.40.640.10">
    <property type="entry name" value="Type I PLP-dependent aspartate aminotransferase-like (Major domain)"/>
    <property type="match status" value="1"/>
</dbReference>
<accession>A0A6J4S1D7</accession>
<dbReference type="InterPro" id="IPR015424">
    <property type="entry name" value="PyrdxlP-dep_Trfase"/>
</dbReference>
<dbReference type="InterPro" id="IPR015422">
    <property type="entry name" value="PyrdxlP-dep_Trfase_small"/>
</dbReference>
<dbReference type="Pfam" id="PF00266">
    <property type="entry name" value="Aminotran_5"/>
    <property type="match status" value="1"/>
</dbReference>
<dbReference type="GO" id="GO:0006534">
    <property type="term" value="P:cysteine metabolic process"/>
    <property type="evidence" value="ECO:0007669"/>
    <property type="project" value="UniProtKB-UniRule"/>
</dbReference>
<dbReference type="PROSITE" id="PS00595">
    <property type="entry name" value="AA_TRANSFER_CLASS_5"/>
    <property type="match status" value="1"/>
</dbReference>
<proteinExistence type="inferred from homology"/>
<reference evidence="10" key="1">
    <citation type="submission" date="2020-02" db="EMBL/GenBank/DDBJ databases">
        <authorList>
            <person name="Meier V. D."/>
        </authorList>
    </citation>
    <scope>NUCLEOTIDE SEQUENCE</scope>
    <source>
        <strain evidence="10">AVDCRST_MAG53</strain>
    </source>
</reference>
<dbReference type="CDD" id="cd06453">
    <property type="entry name" value="SufS_like"/>
    <property type="match status" value="1"/>
</dbReference>
<protein>
    <recommendedName>
        <fullName evidence="3 8">Cysteine desulfurase</fullName>
        <ecNumber evidence="3 8">2.8.1.7</ecNumber>
    </recommendedName>
</protein>
<sequence>MAIAAALDLRAEFPTLDREGLVYLDAAATSQTPRAVLAAMDDYYAHHRASVHRGVYAVAAEATDMFEGARHRVARFVGAEARNTVFTRNATEALNLAARGTAGPGDKVVLTEMEHHSNLVPWQMTGAELLWVGLDTDGRLRLDELDEYLAAGGVKAVAVTHVSNVVGTINPVAEICARARAAGAVSVVDGSQAVPQMPVDVVELGCDFYAWTGHKAYGPTGVGVLQGRREALEALPPLIGGGHMIASVTKEGPRWAEVPTRFEAGTSAIAEVIGLGAAVDFLSDLGMDVVREHERELTAYALGRLSGLDGVTLDGPLDPADRGALVSFSVEGVHPHDVAEIIGGQGVCVRAGHHCAQVLMKALGHQATTRASFAVHNTREDVDALVAGIGRVQEVFA</sequence>
<evidence type="ECO:0000256" key="1">
    <source>
        <dbReference type="ARBA" id="ARBA00001933"/>
    </source>
</evidence>
<dbReference type="NCBIfam" id="TIGR01979">
    <property type="entry name" value="sufS"/>
    <property type="match status" value="1"/>
</dbReference>